<dbReference type="AlphaFoldDB" id="A0A1Y5IH88"/>
<feature type="domain" description="PPIase cyclophilin-type" evidence="3">
    <location>
        <begin position="64"/>
        <end position="242"/>
    </location>
</feature>
<dbReference type="GO" id="GO:0006457">
    <property type="term" value="P:protein folding"/>
    <property type="evidence" value="ECO:0007669"/>
    <property type="project" value="TreeGrafter"/>
</dbReference>
<evidence type="ECO:0000313" key="4">
    <source>
        <dbReference type="EMBL" id="OUS48017.1"/>
    </source>
</evidence>
<name>A0A1Y5IH88_OSTTA</name>
<comment type="catalytic activity">
    <reaction evidence="2">
        <text>[protein]-peptidylproline (omega=180) = [protein]-peptidylproline (omega=0)</text>
        <dbReference type="Rhea" id="RHEA:16237"/>
        <dbReference type="Rhea" id="RHEA-COMP:10747"/>
        <dbReference type="Rhea" id="RHEA-COMP:10748"/>
        <dbReference type="ChEBI" id="CHEBI:83833"/>
        <dbReference type="ChEBI" id="CHEBI:83834"/>
        <dbReference type="EC" id="5.2.1.8"/>
    </reaction>
</comment>
<comment type="function">
    <text evidence="2">PPIases accelerate the folding of proteins. It catalyzes the cis-trans isomerization of proline imidic peptide bonds in oligopeptides.</text>
</comment>
<dbReference type="Proteomes" id="UP000195557">
    <property type="component" value="Unassembled WGS sequence"/>
</dbReference>
<dbReference type="SUPFAM" id="SSF50891">
    <property type="entry name" value="Cyclophilin-like"/>
    <property type="match status" value="1"/>
</dbReference>
<dbReference type="GO" id="GO:0005737">
    <property type="term" value="C:cytoplasm"/>
    <property type="evidence" value="ECO:0007669"/>
    <property type="project" value="TreeGrafter"/>
</dbReference>
<evidence type="ECO:0000256" key="2">
    <source>
        <dbReference type="RuleBase" id="RU363019"/>
    </source>
</evidence>
<dbReference type="InterPro" id="IPR002130">
    <property type="entry name" value="Cyclophilin-type_PPIase_dom"/>
</dbReference>
<reference evidence="4" key="1">
    <citation type="submission" date="2017-04" db="EMBL/GenBank/DDBJ databases">
        <title>Population genomics of picophytoplankton unveils novel chromosome hypervariability.</title>
        <authorList>
            <consortium name="DOE Joint Genome Institute"/>
            <person name="Blanc-Mathieu R."/>
            <person name="Krasovec M."/>
            <person name="Hebrard M."/>
            <person name="Yau S."/>
            <person name="Desgranges E."/>
            <person name="Martin J."/>
            <person name="Schackwitz W."/>
            <person name="Kuo A."/>
            <person name="Salin G."/>
            <person name="Donnadieu C."/>
            <person name="Desdevises Y."/>
            <person name="Sanchez-Ferandin S."/>
            <person name="Moreau H."/>
            <person name="Rivals E."/>
            <person name="Grigoriev I.V."/>
            <person name="Grimsley N."/>
            <person name="Eyre-Walker A."/>
            <person name="Piganeau G."/>
        </authorList>
    </citation>
    <scope>NUCLEOTIDE SEQUENCE [LARGE SCALE GENOMIC DNA]</scope>
    <source>
        <strain evidence="4">RCC 1115</strain>
    </source>
</reference>
<dbReference type="PANTHER" id="PTHR11071:SF561">
    <property type="entry name" value="PEPTIDYL-PROLYL CIS-TRANS ISOMERASE D-RELATED"/>
    <property type="match status" value="1"/>
</dbReference>
<dbReference type="InterPro" id="IPR029000">
    <property type="entry name" value="Cyclophilin-like_dom_sf"/>
</dbReference>
<accession>A0A1Y5IH88</accession>
<organism evidence="4">
    <name type="scientific">Ostreococcus tauri</name>
    <name type="common">Marine green alga</name>
    <dbReference type="NCBI Taxonomy" id="70448"/>
    <lineage>
        <taxon>Eukaryota</taxon>
        <taxon>Viridiplantae</taxon>
        <taxon>Chlorophyta</taxon>
        <taxon>Mamiellophyceae</taxon>
        <taxon>Mamiellales</taxon>
        <taxon>Bathycoccaceae</taxon>
        <taxon>Ostreococcus</taxon>
    </lineage>
</organism>
<dbReference type="PRINTS" id="PR00153">
    <property type="entry name" value="CSAPPISMRASE"/>
</dbReference>
<keyword evidence="2 4" id="KW-0413">Isomerase</keyword>
<evidence type="ECO:0000256" key="1">
    <source>
        <dbReference type="ARBA" id="ARBA00007365"/>
    </source>
</evidence>
<keyword evidence="2" id="KW-0697">Rotamase</keyword>
<dbReference type="PROSITE" id="PS50072">
    <property type="entry name" value="CSA_PPIASE_2"/>
    <property type="match status" value="1"/>
</dbReference>
<evidence type="ECO:0000259" key="3">
    <source>
        <dbReference type="PROSITE" id="PS50072"/>
    </source>
</evidence>
<gene>
    <name evidence="4" type="ORF">BE221DRAFT_20507</name>
</gene>
<sequence length="295" mass="32553">MSAPDETPLEQARQKDIPSILPLAPGGVYAVKWETRVSRAEPLKITPVKYEPPFAVNEANPRCFFDLRAGGYYLGKVVFEIKEDACPITAKNFMQLCEYGCYAGTMFKVYPGNWVVGGDFTKLDEVVYNAEDPDYFDFANLLPDAMPGGQSIYGAYFDDENYDLKHSGAGVLTMHNNGGEVPGQNGSQFMITFDKKNQLDDRHVAFGQIIEGYDVFCALQKLGDARQSGETVQRVTVERCGLEKPSSFSVSASMSARAPTGRNAVVRRSRTLSSSALGGIGAARVRRQFATFRFR</sequence>
<dbReference type="EMBL" id="KZ155776">
    <property type="protein sequence ID" value="OUS48017.1"/>
    <property type="molecule type" value="Genomic_DNA"/>
</dbReference>
<protein>
    <recommendedName>
        <fullName evidence="2">Peptidyl-prolyl cis-trans isomerase</fullName>
        <shortName evidence="2">PPIase</shortName>
        <ecNumber evidence="2">5.2.1.8</ecNumber>
    </recommendedName>
</protein>
<dbReference type="GO" id="GO:0003755">
    <property type="term" value="F:peptidyl-prolyl cis-trans isomerase activity"/>
    <property type="evidence" value="ECO:0007669"/>
    <property type="project" value="UniProtKB-UniRule"/>
</dbReference>
<dbReference type="Gene3D" id="2.40.100.10">
    <property type="entry name" value="Cyclophilin-like"/>
    <property type="match status" value="1"/>
</dbReference>
<dbReference type="eggNOG" id="KOG0865">
    <property type="taxonomic scope" value="Eukaryota"/>
</dbReference>
<dbReference type="PANTHER" id="PTHR11071">
    <property type="entry name" value="PEPTIDYL-PROLYL CIS-TRANS ISOMERASE"/>
    <property type="match status" value="1"/>
</dbReference>
<dbReference type="EC" id="5.2.1.8" evidence="2"/>
<proteinExistence type="inferred from homology"/>
<comment type="similarity">
    <text evidence="1 2">Belongs to the cyclophilin-type PPIase family.</text>
</comment>
<dbReference type="Pfam" id="PF00160">
    <property type="entry name" value="Pro_isomerase"/>
    <property type="match status" value="1"/>
</dbReference>
<dbReference type="GO" id="GO:0016018">
    <property type="term" value="F:cyclosporin A binding"/>
    <property type="evidence" value="ECO:0007669"/>
    <property type="project" value="TreeGrafter"/>
</dbReference>